<accession>A0A643FXZ4</accession>
<name>A0A643FXZ4_9BURK</name>
<dbReference type="Gene3D" id="3.40.1620.10">
    <property type="entry name" value="YefM-like domain"/>
    <property type="match status" value="1"/>
</dbReference>
<protein>
    <recommendedName>
        <fullName evidence="2">Antitoxin</fullName>
    </recommendedName>
</protein>
<comment type="similarity">
    <text evidence="1 2">Belongs to the phD/YefM antitoxin family.</text>
</comment>
<dbReference type="RefSeq" id="WP_150985290.1">
    <property type="nucleotide sequence ID" value="NZ_CP062804.1"/>
</dbReference>
<gene>
    <name evidence="3" type="ORF">F7R26_034575</name>
</gene>
<dbReference type="SUPFAM" id="SSF143120">
    <property type="entry name" value="YefM-like"/>
    <property type="match status" value="1"/>
</dbReference>
<evidence type="ECO:0000256" key="2">
    <source>
        <dbReference type="RuleBase" id="RU362080"/>
    </source>
</evidence>
<dbReference type="AlphaFoldDB" id="A0A643FXZ4"/>
<comment type="function">
    <text evidence="2">Antitoxin component of a type II toxin-antitoxin (TA) system.</text>
</comment>
<organism evidence="3 4">
    <name type="scientific">Cupriavidus basilensis</name>
    <dbReference type="NCBI Taxonomy" id="68895"/>
    <lineage>
        <taxon>Bacteria</taxon>
        <taxon>Pseudomonadati</taxon>
        <taxon>Pseudomonadota</taxon>
        <taxon>Betaproteobacteria</taxon>
        <taxon>Burkholderiales</taxon>
        <taxon>Burkholderiaceae</taxon>
        <taxon>Cupriavidus</taxon>
    </lineage>
</organism>
<reference evidence="3 4" key="1">
    <citation type="submission" date="2020-10" db="EMBL/GenBank/DDBJ databases">
        <title>Complete genome sequence of Cupriavidus basilensis CCUG 49340T.</title>
        <authorList>
            <person name="Salva-Serra F."/>
            <person name="Donoso R.A."/>
            <person name="Cho K.H."/>
            <person name="Yoo J.A."/>
            <person name="Lee K."/>
            <person name="Yoon S.-H."/>
            <person name="Perez-Pantoja D."/>
            <person name="Moore E.R.B."/>
        </authorList>
    </citation>
    <scope>NUCLEOTIDE SEQUENCE [LARGE SCALE GENOMIC DNA]</scope>
    <source>
        <strain evidence="4">CCUG 49340</strain>
    </source>
</reference>
<dbReference type="Pfam" id="PF02604">
    <property type="entry name" value="PhdYeFM_antitox"/>
    <property type="match status" value="1"/>
</dbReference>
<evidence type="ECO:0000313" key="4">
    <source>
        <dbReference type="Proteomes" id="UP000397656"/>
    </source>
</evidence>
<dbReference type="InterPro" id="IPR036165">
    <property type="entry name" value="YefM-like_sf"/>
</dbReference>
<evidence type="ECO:0000313" key="3">
    <source>
        <dbReference type="EMBL" id="QOT79795.1"/>
    </source>
</evidence>
<evidence type="ECO:0000256" key="1">
    <source>
        <dbReference type="ARBA" id="ARBA00009981"/>
    </source>
</evidence>
<dbReference type="EMBL" id="CP062804">
    <property type="protein sequence ID" value="QOT79795.1"/>
    <property type="molecule type" value="Genomic_DNA"/>
</dbReference>
<sequence>MLTINMHDAKSQLSRLVESLESGAQDVIVIARNGKAAAKLVPIGEPDVSRRIGGGLALLGQFPSVSLEEWNALDADVASLFENGTESDHS</sequence>
<dbReference type="GeneID" id="98406097"/>
<proteinExistence type="inferred from homology"/>
<dbReference type="InterPro" id="IPR006442">
    <property type="entry name" value="Antitoxin_Phd/YefM"/>
</dbReference>
<dbReference type="Proteomes" id="UP000397656">
    <property type="component" value="Chromosome 2"/>
</dbReference>